<dbReference type="AlphaFoldDB" id="A0AAD5M9U8"/>
<evidence type="ECO:0008006" key="5">
    <source>
        <dbReference type="Google" id="ProtNLM"/>
    </source>
</evidence>
<dbReference type="EMBL" id="JAKCXM010000022">
    <property type="protein sequence ID" value="KAJ0407336.1"/>
    <property type="molecule type" value="Genomic_DNA"/>
</dbReference>
<keyword evidence="1" id="KW-0175">Coiled coil</keyword>
<dbReference type="Proteomes" id="UP001209570">
    <property type="component" value="Unassembled WGS sequence"/>
</dbReference>
<sequence>MVKPLNKEWELFGKKYRVAGAKGEKVDCNACGKQVSAAVNRLQSHLRVCPARPVLPLALAMQVHGHNAAAVAAAAGGACVGSDLDDAAAHPSTALVDPTDGLADTAELADSSASLEPSSTALAAMALPPAKRPKTSPVRSRWSGPMLDDYWLPSTTSSVATPSPSTVAYAKRRLEIDERRLQLELRKDGRDERRQQLEIEILEVKARKERLAAEKEAYAARVALALSRKQLRDQGVAEAEIDRLLPIAPFASVVADVDTAAAAVAVAAAAAAVAADADESATATTTEAEPATTAAESSSEVTETVL</sequence>
<evidence type="ECO:0000256" key="2">
    <source>
        <dbReference type="SAM" id="MobiDB-lite"/>
    </source>
</evidence>
<organism evidence="3 4">
    <name type="scientific">Pythium insidiosum</name>
    <name type="common">Pythiosis disease agent</name>
    <dbReference type="NCBI Taxonomy" id="114742"/>
    <lineage>
        <taxon>Eukaryota</taxon>
        <taxon>Sar</taxon>
        <taxon>Stramenopiles</taxon>
        <taxon>Oomycota</taxon>
        <taxon>Peronosporomycetes</taxon>
        <taxon>Pythiales</taxon>
        <taxon>Pythiaceae</taxon>
        <taxon>Pythium</taxon>
    </lineage>
</organism>
<evidence type="ECO:0000313" key="4">
    <source>
        <dbReference type="Proteomes" id="UP001209570"/>
    </source>
</evidence>
<evidence type="ECO:0000256" key="1">
    <source>
        <dbReference type="SAM" id="Coils"/>
    </source>
</evidence>
<keyword evidence="4" id="KW-1185">Reference proteome</keyword>
<proteinExistence type="predicted"/>
<accession>A0AAD5M9U8</accession>
<reference evidence="3" key="1">
    <citation type="submission" date="2021-12" db="EMBL/GenBank/DDBJ databases">
        <title>Prjna785345.</title>
        <authorList>
            <person name="Rujirawat T."/>
            <person name="Krajaejun T."/>
        </authorList>
    </citation>
    <scope>NUCLEOTIDE SEQUENCE</scope>
    <source>
        <strain evidence="3">Pi057C3</strain>
    </source>
</reference>
<gene>
    <name evidence="3" type="ORF">P43SY_004764</name>
</gene>
<name>A0AAD5M9U8_PYTIN</name>
<feature type="coiled-coil region" evidence="1">
    <location>
        <begin position="194"/>
        <end position="221"/>
    </location>
</feature>
<evidence type="ECO:0000313" key="3">
    <source>
        <dbReference type="EMBL" id="KAJ0407336.1"/>
    </source>
</evidence>
<feature type="region of interest" description="Disordered" evidence="2">
    <location>
        <begin position="276"/>
        <end position="306"/>
    </location>
</feature>
<comment type="caution">
    <text evidence="3">The sequence shown here is derived from an EMBL/GenBank/DDBJ whole genome shotgun (WGS) entry which is preliminary data.</text>
</comment>
<protein>
    <recommendedName>
        <fullName evidence="5">BED-type domain-containing protein</fullName>
    </recommendedName>
</protein>